<organism evidence="2 3">
    <name type="scientific">Araneus ventricosus</name>
    <name type="common">Orbweaver spider</name>
    <name type="synonym">Epeira ventricosa</name>
    <dbReference type="NCBI Taxonomy" id="182803"/>
    <lineage>
        <taxon>Eukaryota</taxon>
        <taxon>Metazoa</taxon>
        <taxon>Ecdysozoa</taxon>
        <taxon>Arthropoda</taxon>
        <taxon>Chelicerata</taxon>
        <taxon>Arachnida</taxon>
        <taxon>Araneae</taxon>
        <taxon>Araneomorphae</taxon>
        <taxon>Entelegynae</taxon>
        <taxon>Araneoidea</taxon>
        <taxon>Araneidae</taxon>
        <taxon>Araneus</taxon>
    </lineage>
</organism>
<proteinExistence type="predicted"/>
<feature type="region of interest" description="Disordered" evidence="1">
    <location>
        <begin position="1"/>
        <end position="42"/>
    </location>
</feature>
<comment type="caution">
    <text evidence="2">The sequence shown here is derived from an EMBL/GenBank/DDBJ whole genome shotgun (WGS) entry which is preliminary data.</text>
</comment>
<evidence type="ECO:0000313" key="2">
    <source>
        <dbReference type="EMBL" id="GBM81850.1"/>
    </source>
</evidence>
<name>A0A4Y2IW13_ARAVE</name>
<dbReference type="Proteomes" id="UP000499080">
    <property type="component" value="Unassembled WGS sequence"/>
</dbReference>
<sequence length="75" mass="8223">MKPTISFKFPDGSDEQHKDSDGRSSHLERNKGPGSDLPSLLDNAPRYVFSDVIFTTVDILKEGMDSYAAEMGCGI</sequence>
<protein>
    <submittedName>
        <fullName evidence="2">Uncharacterized protein</fullName>
    </submittedName>
</protein>
<evidence type="ECO:0000256" key="1">
    <source>
        <dbReference type="SAM" id="MobiDB-lite"/>
    </source>
</evidence>
<accession>A0A4Y2IW13</accession>
<dbReference type="AlphaFoldDB" id="A0A4Y2IW13"/>
<feature type="compositionally biased region" description="Basic and acidic residues" evidence="1">
    <location>
        <begin position="14"/>
        <end position="31"/>
    </location>
</feature>
<dbReference type="EMBL" id="BGPR01002973">
    <property type="protein sequence ID" value="GBM81850.1"/>
    <property type="molecule type" value="Genomic_DNA"/>
</dbReference>
<gene>
    <name evidence="2" type="ORF">AVEN_48740_1</name>
</gene>
<evidence type="ECO:0000313" key="3">
    <source>
        <dbReference type="Proteomes" id="UP000499080"/>
    </source>
</evidence>
<reference evidence="2 3" key="1">
    <citation type="journal article" date="2019" name="Sci. Rep.">
        <title>Orb-weaving spider Araneus ventricosus genome elucidates the spidroin gene catalogue.</title>
        <authorList>
            <person name="Kono N."/>
            <person name="Nakamura H."/>
            <person name="Ohtoshi R."/>
            <person name="Moran D.A.P."/>
            <person name="Shinohara A."/>
            <person name="Yoshida Y."/>
            <person name="Fujiwara M."/>
            <person name="Mori M."/>
            <person name="Tomita M."/>
            <person name="Arakawa K."/>
        </authorList>
    </citation>
    <scope>NUCLEOTIDE SEQUENCE [LARGE SCALE GENOMIC DNA]</scope>
</reference>
<keyword evidence="3" id="KW-1185">Reference proteome</keyword>